<keyword evidence="6" id="KW-0106">Calcium</keyword>
<organism evidence="10">
    <name type="scientific">Pundamilia nyererei</name>
    <dbReference type="NCBI Taxonomy" id="303518"/>
    <lineage>
        <taxon>Eukaryota</taxon>
        <taxon>Metazoa</taxon>
        <taxon>Chordata</taxon>
        <taxon>Craniata</taxon>
        <taxon>Vertebrata</taxon>
        <taxon>Euteleostomi</taxon>
        <taxon>Actinopterygii</taxon>
        <taxon>Neopterygii</taxon>
        <taxon>Teleostei</taxon>
        <taxon>Neoteleostei</taxon>
        <taxon>Acanthomorphata</taxon>
        <taxon>Ovalentaria</taxon>
        <taxon>Cichlomorphae</taxon>
        <taxon>Cichliformes</taxon>
        <taxon>Cichlidae</taxon>
        <taxon>African cichlids</taxon>
        <taxon>Pseudocrenilabrinae</taxon>
        <taxon>Haplochromini</taxon>
        <taxon>Pundamilia</taxon>
    </lineage>
</organism>
<reference evidence="10" key="1">
    <citation type="submission" date="2023-09" db="UniProtKB">
        <authorList>
            <consortium name="Ensembl"/>
        </authorList>
    </citation>
    <scope>IDENTIFICATION</scope>
</reference>
<comment type="similarity">
    <text evidence="2">Belongs to the fucolectin family.</text>
</comment>
<evidence type="ECO:0000256" key="3">
    <source>
        <dbReference type="ARBA" id="ARBA00011233"/>
    </source>
</evidence>
<feature type="domain" description="Fucolectin tachylectin-4 pentraxin-1" evidence="9">
    <location>
        <begin position="25"/>
        <end position="166"/>
    </location>
</feature>
<evidence type="ECO:0000256" key="4">
    <source>
        <dbReference type="ARBA" id="ARBA00022723"/>
    </source>
</evidence>
<evidence type="ECO:0000256" key="6">
    <source>
        <dbReference type="ARBA" id="ARBA00022837"/>
    </source>
</evidence>
<dbReference type="PANTHER" id="PTHR45713">
    <property type="entry name" value="FTP DOMAIN-CONTAINING PROTEIN"/>
    <property type="match status" value="1"/>
</dbReference>
<dbReference type="GO" id="GO:0046872">
    <property type="term" value="F:metal ion binding"/>
    <property type="evidence" value="ECO:0007669"/>
    <property type="project" value="UniProtKB-KW"/>
</dbReference>
<dbReference type="PANTHER" id="PTHR45713:SF6">
    <property type="entry name" value="F5_8 TYPE C DOMAIN-CONTAINING PROTEIN"/>
    <property type="match status" value="1"/>
</dbReference>
<comment type="subunit">
    <text evidence="3">Homotrimer.</text>
</comment>
<dbReference type="SUPFAM" id="SSF49785">
    <property type="entry name" value="Galactose-binding domain-like"/>
    <property type="match status" value="1"/>
</dbReference>
<protein>
    <recommendedName>
        <fullName evidence="9">Fucolectin tachylectin-4 pentraxin-1 domain-containing protein</fullName>
    </recommendedName>
</protein>
<dbReference type="Pfam" id="PF22633">
    <property type="entry name" value="F5_F8_type_C_2"/>
    <property type="match status" value="1"/>
</dbReference>
<feature type="signal peptide" evidence="8">
    <location>
        <begin position="1"/>
        <end position="16"/>
    </location>
</feature>
<dbReference type="Gene3D" id="2.60.120.260">
    <property type="entry name" value="Galactose-binding domain-like"/>
    <property type="match status" value="1"/>
</dbReference>
<dbReference type="Ensembl" id="ENSPNYT00000026353.1">
    <property type="protein sequence ID" value="ENSPNYP00000025720.1"/>
    <property type="gene ID" value="ENSPNYG00000019331.1"/>
</dbReference>
<evidence type="ECO:0000259" key="9">
    <source>
        <dbReference type="SMART" id="SM00607"/>
    </source>
</evidence>
<proteinExistence type="inferred from homology"/>
<dbReference type="GO" id="GO:0010185">
    <property type="term" value="P:regulation of cellular defense response"/>
    <property type="evidence" value="ECO:0007669"/>
    <property type="project" value="UniProtKB-ARBA"/>
</dbReference>
<evidence type="ECO:0000256" key="2">
    <source>
        <dbReference type="ARBA" id="ARBA00010147"/>
    </source>
</evidence>
<comment type="function">
    <text evidence="1">Acts as a defensive agent. Recognizes blood group fucosylated oligosaccharides including A, B, H and Lewis B-type antigens. Does not recognize Lewis A antigen and has low affinity for monovalent haptens.</text>
</comment>
<dbReference type="InterPro" id="IPR051941">
    <property type="entry name" value="BG_Antigen-Binding_Lectin"/>
</dbReference>
<keyword evidence="7" id="KW-1015">Disulfide bond</keyword>
<dbReference type="InterPro" id="IPR008979">
    <property type="entry name" value="Galactose-bd-like_sf"/>
</dbReference>
<evidence type="ECO:0000256" key="7">
    <source>
        <dbReference type="ARBA" id="ARBA00023157"/>
    </source>
</evidence>
<evidence type="ECO:0000313" key="10">
    <source>
        <dbReference type="Ensembl" id="ENSPNYP00000025720.1"/>
    </source>
</evidence>
<keyword evidence="4" id="KW-0479">Metal-binding</keyword>
<evidence type="ECO:0000256" key="1">
    <source>
        <dbReference type="ARBA" id="ARBA00002219"/>
    </source>
</evidence>
<name>A0A3B4GRT9_9CICH</name>
<evidence type="ECO:0000256" key="8">
    <source>
        <dbReference type="SAM" id="SignalP"/>
    </source>
</evidence>
<dbReference type="GeneTree" id="ENSGT01060000248575"/>
<keyword evidence="5" id="KW-0430">Lectin</keyword>
<dbReference type="GO" id="GO:0042806">
    <property type="term" value="F:fucose binding"/>
    <property type="evidence" value="ECO:0007669"/>
    <property type="project" value="UniProtKB-ARBA"/>
</dbReference>
<evidence type="ECO:0000256" key="5">
    <source>
        <dbReference type="ARBA" id="ARBA00022734"/>
    </source>
</evidence>
<dbReference type="AlphaFoldDB" id="A0A3B4GRT9"/>
<dbReference type="SMART" id="SM00607">
    <property type="entry name" value="FTP"/>
    <property type="match status" value="1"/>
</dbReference>
<accession>A0A3B4GRT9</accession>
<dbReference type="GO" id="GO:0001868">
    <property type="term" value="P:regulation of complement activation, lectin pathway"/>
    <property type="evidence" value="ECO:0007669"/>
    <property type="project" value="UniProtKB-ARBA"/>
</dbReference>
<keyword evidence="8" id="KW-0732">Signal</keyword>
<sequence>MLLLLDLSLLRTLLLSLDLPCCHLLHNLALKKTAVQSSNGDNIGLAFKAVDGNRDENYQKWSCTLTLQQSDPWWRVDLGRVYTIGAVAITNIAGFENRLNGAEIWIGNSTNFSDPECAVISHIPSGQTFYFPCSSVEGRYVTVFLPGSGKVLNLCEVEVYYVLLKKRKTTTFPSP</sequence>
<feature type="chain" id="PRO_5017373013" description="Fucolectin tachylectin-4 pentraxin-1 domain-containing protein" evidence="8">
    <location>
        <begin position="17"/>
        <end position="175"/>
    </location>
</feature>
<dbReference type="InterPro" id="IPR006585">
    <property type="entry name" value="FTP1"/>
</dbReference>